<sequence length="404" mass="45393">MNNIYNNDLIESELNSMKDFLINLRRDIHKHPELGFEEIRTMEKISSILNSLNIKHKTKIAKTGIIADIEGEDKNFTIAFRADMDALPMDDLKRDLKCEYSSEEKGKCHACGHDVHIAILTGIAKYFSKIKPPCNIRLIYQPAEETTGGAKPMIDEGALDNVNAIYGLHVRPEIMAGQISVKYGVMYASSNMFDIKIYGKASHGAKSYEGIDAIIIASNILNQLHNFVSAFTDGSMRLHIGTIKGGSARNIVADFVQMEGIIRMLCNDETRNKRLSMIEKIILNTADSFNAKAEFINMPSYPALINHTEAVDIIKENGFNILGKENVFIEENSNMTTEDFSYYLQKVSGAFFSLGVSNKNINIPIHNGLFDIDERAINIGVNMQIANVYETYNKKDLFIKKEKN</sequence>
<dbReference type="Pfam" id="PF01546">
    <property type="entry name" value="Peptidase_M20"/>
    <property type="match status" value="1"/>
</dbReference>
<dbReference type="AlphaFoldDB" id="A0A5C8G6W8"/>
<protein>
    <submittedName>
        <fullName evidence="4">Amidohydrolase</fullName>
    </submittedName>
</protein>
<feature type="binding site" evidence="2">
    <location>
        <position position="113"/>
    </location>
    <ligand>
        <name>Mn(2+)</name>
        <dbReference type="ChEBI" id="CHEBI:29035"/>
        <label>2</label>
    </ligand>
</feature>
<dbReference type="InterPro" id="IPR002933">
    <property type="entry name" value="Peptidase_M20"/>
</dbReference>
<keyword evidence="2" id="KW-0479">Metal-binding</keyword>
<dbReference type="GO" id="GO:0046872">
    <property type="term" value="F:metal ion binding"/>
    <property type="evidence" value="ECO:0007669"/>
    <property type="project" value="UniProtKB-KW"/>
</dbReference>
<organism evidence="4 5">
    <name type="scientific">Brachyspira aalborgi</name>
    <dbReference type="NCBI Taxonomy" id="29522"/>
    <lineage>
        <taxon>Bacteria</taxon>
        <taxon>Pseudomonadati</taxon>
        <taxon>Spirochaetota</taxon>
        <taxon>Spirochaetia</taxon>
        <taxon>Brachyspirales</taxon>
        <taxon>Brachyspiraceae</taxon>
        <taxon>Brachyspira</taxon>
    </lineage>
</organism>
<dbReference type="InterPro" id="IPR011650">
    <property type="entry name" value="Peptidase_M20_dimer"/>
</dbReference>
<accession>A0A5C8G6W8</accession>
<dbReference type="PIRSF" id="PIRSF005962">
    <property type="entry name" value="Pept_M20D_amidohydro"/>
    <property type="match status" value="1"/>
</dbReference>
<evidence type="ECO:0000259" key="3">
    <source>
        <dbReference type="Pfam" id="PF07687"/>
    </source>
</evidence>
<dbReference type="EMBL" id="SAYI01000012">
    <property type="protein sequence ID" value="TXJ57208.1"/>
    <property type="molecule type" value="Genomic_DNA"/>
</dbReference>
<keyword evidence="1 4" id="KW-0378">Hydrolase</keyword>
<dbReference type="SUPFAM" id="SSF53187">
    <property type="entry name" value="Zn-dependent exopeptidases"/>
    <property type="match status" value="1"/>
</dbReference>
<evidence type="ECO:0000256" key="2">
    <source>
        <dbReference type="PIRSR" id="PIRSR005962-1"/>
    </source>
</evidence>
<comment type="cofactor">
    <cofactor evidence="2">
        <name>Mn(2+)</name>
        <dbReference type="ChEBI" id="CHEBI:29035"/>
    </cofactor>
    <text evidence="2">The Mn(2+) ion enhances activity.</text>
</comment>
<dbReference type="NCBIfam" id="TIGR01891">
    <property type="entry name" value="amidohydrolases"/>
    <property type="match status" value="1"/>
</dbReference>
<gene>
    <name evidence="4" type="ORF">EPJ76_02500</name>
</gene>
<evidence type="ECO:0000256" key="1">
    <source>
        <dbReference type="ARBA" id="ARBA00022801"/>
    </source>
</evidence>
<evidence type="ECO:0000313" key="5">
    <source>
        <dbReference type="Proteomes" id="UP000322327"/>
    </source>
</evidence>
<dbReference type="GO" id="GO:0016787">
    <property type="term" value="F:hydrolase activity"/>
    <property type="evidence" value="ECO:0007669"/>
    <property type="project" value="UniProtKB-KW"/>
</dbReference>
<dbReference type="Pfam" id="PF07687">
    <property type="entry name" value="M20_dimer"/>
    <property type="match status" value="1"/>
</dbReference>
<reference evidence="4 5" key="1">
    <citation type="journal article" date="1992" name="Lakartidningen">
        <title>[Penicillin V and not amoxicillin is the first choice preparation in acute otitis].</title>
        <authorList>
            <person name="Kamme C."/>
            <person name="Lundgren K."/>
            <person name="Prellner K."/>
        </authorList>
    </citation>
    <scope>NUCLEOTIDE SEQUENCE [LARGE SCALE GENOMIC DNA]</scope>
    <source>
        <strain evidence="4 5">PC3053II</strain>
    </source>
</reference>
<feature type="domain" description="Peptidase M20 dimerisation" evidence="3">
    <location>
        <begin position="192"/>
        <end position="284"/>
    </location>
</feature>
<dbReference type="RefSeq" id="WP_147530397.1">
    <property type="nucleotide sequence ID" value="NZ_SAYI01000012.1"/>
</dbReference>
<dbReference type="Gene3D" id="3.40.630.10">
    <property type="entry name" value="Zn peptidases"/>
    <property type="match status" value="1"/>
</dbReference>
<dbReference type="InterPro" id="IPR017439">
    <property type="entry name" value="Amidohydrolase"/>
</dbReference>
<dbReference type="Gene3D" id="3.30.70.360">
    <property type="match status" value="1"/>
</dbReference>
<dbReference type="CDD" id="cd03886">
    <property type="entry name" value="M20_Acy1"/>
    <property type="match status" value="1"/>
</dbReference>
<evidence type="ECO:0000313" key="4">
    <source>
        <dbReference type="EMBL" id="TXJ57208.1"/>
    </source>
</evidence>
<dbReference type="Proteomes" id="UP000322327">
    <property type="component" value="Unassembled WGS sequence"/>
</dbReference>
<feature type="binding site" evidence="2">
    <location>
        <position position="366"/>
    </location>
    <ligand>
        <name>Mn(2+)</name>
        <dbReference type="ChEBI" id="CHEBI:29035"/>
        <label>2</label>
    </ligand>
</feature>
<dbReference type="SUPFAM" id="SSF55031">
    <property type="entry name" value="Bacterial exopeptidase dimerisation domain"/>
    <property type="match status" value="1"/>
</dbReference>
<feature type="binding site" evidence="2">
    <location>
        <position position="111"/>
    </location>
    <ligand>
        <name>Mn(2+)</name>
        <dbReference type="ChEBI" id="CHEBI:29035"/>
        <label>2</label>
    </ligand>
</feature>
<feature type="binding site" evidence="2">
    <location>
        <position position="169"/>
    </location>
    <ligand>
        <name>Mn(2+)</name>
        <dbReference type="ChEBI" id="CHEBI:29035"/>
        <label>2</label>
    </ligand>
</feature>
<feature type="binding site" evidence="2">
    <location>
        <position position="145"/>
    </location>
    <ligand>
        <name>Mn(2+)</name>
        <dbReference type="ChEBI" id="CHEBI:29035"/>
        <label>2</label>
    </ligand>
</feature>
<dbReference type="PANTHER" id="PTHR11014">
    <property type="entry name" value="PEPTIDASE M20 FAMILY MEMBER"/>
    <property type="match status" value="1"/>
</dbReference>
<name>A0A5C8G6W8_9SPIR</name>
<proteinExistence type="predicted"/>
<comment type="caution">
    <text evidence="4">The sequence shown here is derived from an EMBL/GenBank/DDBJ whole genome shotgun (WGS) entry which is preliminary data.</text>
</comment>
<dbReference type="PANTHER" id="PTHR11014:SF63">
    <property type="entry name" value="METALLOPEPTIDASE, PUTATIVE (AFU_ORTHOLOGUE AFUA_6G09600)-RELATED"/>
    <property type="match status" value="1"/>
</dbReference>
<keyword evidence="2" id="KW-0464">Manganese</keyword>
<dbReference type="InterPro" id="IPR036264">
    <property type="entry name" value="Bact_exopeptidase_dim_dom"/>
</dbReference>